<accession>A0A8D8X6R3</accession>
<feature type="region of interest" description="Disordered" evidence="1">
    <location>
        <begin position="83"/>
        <end position="111"/>
    </location>
</feature>
<organism evidence="2">
    <name type="scientific">Cacopsylla melanoneura</name>
    <dbReference type="NCBI Taxonomy" id="428564"/>
    <lineage>
        <taxon>Eukaryota</taxon>
        <taxon>Metazoa</taxon>
        <taxon>Ecdysozoa</taxon>
        <taxon>Arthropoda</taxon>
        <taxon>Hexapoda</taxon>
        <taxon>Insecta</taxon>
        <taxon>Pterygota</taxon>
        <taxon>Neoptera</taxon>
        <taxon>Paraneoptera</taxon>
        <taxon>Hemiptera</taxon>
        <taxon>Sternorrhyncha</taxon>
        <taxon>Psylloidea</taxon>
        <taxon>Psyllidae</taxon>
        <taxon>Psyllinae</taxon>
        <taxon>Cacopsylla</taxon>
    </lineage>
</organism>
<feature type="compositionally biased region" description="Polar residues" evidence="1">
    <location>
        <begin position="83"/>
        <end position="96"/>
    </location>
</feature>
<dbReference type="EMBL" id="HBUF01274457">
    <property type="protein sequence ID" value="CAG6685993.1"/>
    <property type="molecule type" value="Transcribed_RNA"/>
</dbReference>
<evidence type="ECO:0000313" key="2">
    <source>
        <dbReference type="EMBL" id="CAG6685993.1"/>
    </source>
</evidence>
<sequence>MRIPTNTFHMSFLQKRLGGPICKDDLEQSKYTFSMKSWCITGTKNSILHMFVNPSCRTGHLSTRQKKVGSYSLYKCTYGPSSVKHSGYEETSTLKPSSDKHSYGVTKKPQH</sequence>
<dbReference type="EMBL" id="HBUF01624439">
    <property type="protein sequence ID" value="CAG6781767.1"/>
    <property type="molecule type" value="Transcribed_RNA"/>
</dbReference>
<dbReference type="AlphaFoldDB" id="A0A8D8X6R3"/>
<name>A0A8D8X6R3_9HEMI</name>
<proteinExistence type="predicted"/>
<dbReference type="EMBL" id="HBUF01274455">
    <property type="protein sequence ID" value="CAG6685990.1"/>
    <property type="molecule type" value="Transcribed_RNA"/>
</dbReference>
<evidence type="ECO:0000256" key="1">
    <source>
        <dbReference type="SAM" id="MobiDB-lite"/>
    </source>
</evidence>
<protein>
    <submittedName>
        <fullName evidence="2">Uncharacterized protein</fullName>
    </submittedName>
</protein>
<reference evidence="2" key="1">
    <citation type="submission" date="2021-05" db="EMBL/GenBank/DDBJ databases">
        <authorList>
            <person name="Alioto T."/>
            <person name="Alioto T."/>
            <person name="Gomez Garrido J."/>
        </authorList>
    </citation>
    <scope>NUCLEOTIDE SEQUENCE</scope>
</reference>
<dbReference type="EMBL" id="HBUF01274456">
    <property type="protein sequence ID" value="CAG6685991.1"/>
    <property type="molecule type" value="Transcribed_RNA"/>
</dbReference>